<evidence type="ECO:0000313" key="14">
    <source>
        <dbReference type="Proteomes" id="UP000749293"/>
    </source>
</evidence>
<dbReference type="AlphaFoldDB" id="A0A9P4YTS5"/>
<dbReference type="PROSITE" id="PS50011">
    <property type="entry name" value="PROTEIN_KINASE_DOM"/>
    <property type="match status" value="1"/>
</dbReference>
<feature type="compositionally biased region" description="Low complexity" evidence="10">
    <location>
        <begin position="151"/>
        <end position="167"/>
    </location>
</feature>
<evidence type="ECO:0000256" key="3">
    <source>
        <dbReference type="ARBA" id="ARBA00022679"/>
    </source>
</evidence>
<evidence type="ECO:0000256" key="2">
    <source>
        <dbReference type="ARBA" id="ARBA00022527"/>
    </source>
</evidence>
<feature type="region of interest" description="Disordered" evidence="10">
    <location>
        <begin position="1"/>
        <end position="52"/>
    </location>
</feature>
<keyword evidence="14" id="KW-1185">Reference proteome</keyword>
<name>A0A9P4YTS5_9HYPO</name>
<dbReference type="SMART" id="SM00220">
    <property type="entry name" value="S_TKc"/>
    <property type="match status" value="1"/>
</dbReference>
<feature type="compositionally biased region" description="Polar residues" evidence="10">
    <location>
        <begin position="28"/>
        <end position="44"/>
    </location>
</feature>
<feature type="domain" description="Protein kinase" evidence="11">
    <location>
        <begin position="290"/>
        <end position="632"/>
    </location>
</feature>
<dbReference type="PROSITE" id="PS51285">
    <property type="entry name" value="AGC_KINASE_CTER"/>
    <property type="match status" value="1"/>
</dbReference>
<dbReference type="PANTHER" id="PTHR24356">
    <property type="entry name" value="SERINE/THREONINE-PROTEIN KINASE"/>
    <property type="match status" value="1"/>
</dbReference>
<dbReference type="Gene3D" id="1.10.510.10">
    <property type="entry name" value="Transferase(Phosphotransferase) domain 1"/>
    <property type="match status" value="1"/>
</dbReference>
<sequence>MRPAIFSPRNSPVLTHVSEEPPSPCSHGPQSSRSYLDQQENTTLGPGPYKLRDAGSRVWSDLRGVIKATPRPNQNVSEVISIVNSPSSALGPSSISVDVSANDEGNENAQETYMPKSSMTWDLVRKLKRISLVPNPTVVLRDLPGERRSSVHSPVHVHSVPSSEASSPPQPDQRRSRNNASGNSFFDSRISIVATDLLSRRPSQQIYHPWTKSNPELFWRRHERSPFGQLHPTVATVEKTAAAKIFLETYFNEKLHKKSPRAIRNQYLETQLIPAPGSCAMHTDPYTEHYEPIKVLGKGSFGVVRLVQEKLQEGEPVRPRQVFAMKVIRKSSMLRSNQEGHLRAERDFLVQSEGAKWIIALVCSFQDLSNLYLVMEYMPGGDFLSLLIRESILPEAAARFYAAEMILAVEETHRLRFIHRDIKPDNFLISHSGHLKISDFGLAFDGHWSHDTSYYNYHRNSLLTRFGLAVDGDHTDRKESRQIQKQIEKTQNLMALFERYEIRADSTDGSLEELINWRNKHSNRSSAHSMVGTSQYMAPEVVGGKKYDGRCDWWSIGIILFECLYGHTPFLSEKGRQETKQNIAAIQDHESNFCFPLQPYDSRLCSRRYRTKEHNRFDRKKHTDSMGNHVFPDDAEDIKSHRWFKNIPWDRLDTLTPPFVPEVCRPDDTRYFDESGTVDDMSGSEDDDVTPSREYARDMLKEFSLDFQNLAMNLVAKPYDTARLRSIDHQIDISPKVSPSQRDVLKKFVRMCGAKEPKRARDKILRDEKVRDIAMDMRKKTAFMGYTWKRVRPDSFTAWA</sequence>
<evidence type="ECO:0000256" key="7">
    <source>
        <dbReference type="ARBA" id="ARBA00047899"/>
    </source>
</evidence>
<comment type="catalytic activity">
    <reaction evidence="8">
        <text>L-seryl-[protein] + ATP = O-phospho-L-seryl-[protein] + ADP + H(+)</text>
        <dbReference type="Rhea" id="RHEA:17989"/>
        <dbReference type="Rhea" id="RHEA-COMP:9863"/>
        <dbReference type="Rhea" id="RHEA-COMP:11604"/>
        <dbReference type="ChEBI" id="CHEBI:15378"/>
        <dbReference type="ChEBI" id="CHEBI:29999"/>
        <dbReference type="ChEBI" id="CHEBI:30616"/>
        <dbReference type="ChEBI" id="CHEBI:83421"/>
        <dbReference type="ChEBI" id="CHEBI:456216"/>
        <dbReference type="EC" id="2.7.11.1"/>
    </reaction>
</comment>
<organism evidence="13 14">
    <name type="scientific">Geosmithia morbida</name>
    <dbReference type="NCBI Taxonomy" id="1094350"/>
    <lineage>
        <taxon>Eukaryota</taxon>
        <taxon>Fungi</taxon>
        <taxon>Dikarya</taxon>
        <taxon>Ascomycota</taxon>
        <taxon>Pezizomycotina</taxon>
        <taxon>Sordariomycetes</taxon>
        <taxon>Hypocreomycetidae</taxon>
        <taxon>Hypocreales</taxon>
        <taxon>Bionectriaceae</taxon>
        <taxon>Geosmithia</taxon>
    </lineage>
</organism>
<protein>
    <recommendedName>
        <fullName evidence="1">non-specific serine/threonine protein kinase</fullName>
        <ecNumber evidence="1">2.7.11.1</ecNumber>
    </recommendedName>
</protein>
<reference evidence="13" key="1">
    <citation type="submission" date="2020-03" db="EMBL/GenBank/DDBJ databases">
        <title>Site-based positive gene gene selection in Geosmithia morbida across the United States reveals a broad range of putative effectors and factors for local host and environmental adapation.</title>
        <authorList>
            <person name="Onufrak A."/>
            <person name="Murdoch R.W."/>
            <person name="Gazis R."/>
            <person name="Huff M."/>
            <person name="Staton M."/>
            <person name="Klingeman W."/>
            <person name="Hadziabdic D."/>
        </authorList>
    </citation>
    <scope>NUCLEOTIDE SEQUENCE</scope>
    <source>
        <strain evidence="13">1262</strain>
    </source>
</reference>
<feature type="region of interest" description="Disordered" evidence="10">
    <location>
        <begin position="144"/>
        <end position="183"/>
    </location>
</feature>
<keyword evidence="3" id="KW-0808">Transferase</keyword>
<evidence type="ECO:0000259" key="11">
    <source>
        <dbReference type="PROSITE" id="PS50011"/>
    </source>
</evidence>
<accession>A0A9P4YTS5</accession>
<gene>
    <name evidence="13" type="ORF">GMORB2_7404</name>
</gene>
<keyword evidence="6 9" id="KW-0067">ATP-binding</keyword>
<dbReference type="InterPro" id="IPR000719">
    <property type="entry name" value="Prot_kinase_dom"/>
</dbReference>
<evidence type="ECO:0000259" key="12">
    <source>
        <dbReference type="PROSITE" id="PS51285"/>
    </source>
</evidence>
<evidence type="ECO:0000313" key="13">
    <source>
        <dbReference type="EMBL" id="KAF4122412.1"/>
    </source>
</evidence>
<dbReference type="OrthoDB" id="3638488at2759"/>
<feature type="binding site" evidence="9">
    <location>
        <position position="326"/>
    </location>
    <ligand>
        <name>ATP</name>
        <dbReference type="ChEBI" id="CHEBI:30616"/>
    </ligand>
</feature>
<keyword evidence="4 9" id="KW-0547">Nucleotide-binding</keyword>
<dbReference type="InterPro" id="IPR017441">
    <property type="entry name" value="Protein_kinase_ATP_BS"/>
</dbReference>
<evidence type="ECO:0000256" key="1">
    <source>
        <dbReference type="ARBA" id="ARBA00012513"/>
    </source>
</evidence>
<evidence type="ECO:0000256" key="10">
    <source>
        <dbReference type="SAM" id="MobiDB-lite"/>
    </source>
</evidence>
<evidence type="ECO:0000256" key="9">
    <source>
        <dbReference type="PROSITE-ProRule" id="PRU10141"/>
    </source>
</evidence>
<dbReference type="GO" id="GO:0004674">
    <property type="term" value="F:protein serine/threonine kinase activity"/>
    <property type="evidence" value="ECO:0007669"/>
    <property type="project" value="UniProtKB-KW"/>
</dbReference>
<dbReference type="InterPro" id="IPR011009">
    <property type="entry name" value="Kinase-like_dom_sf"/>
</dbReference>
<dbReference type="Gene3D" id="3.30.200.20">
    <property type="entry name" value="Phosphorylase Kinase, domain 1"/>
    <property type="match status" value="1"/>
</dbReference>
<dbReference type="GO" id="GO:0035556">
    <property type="term" value="P:intracellular signal transduction"/>
    <property type="evidence" value="ECO:0007669"/>
    <property type="project" value="TreeGrafter"/>
</dbReference>
<dbReference type="InterPro" id="IPR050236">
    <property type="entry name" value="Ser_Thr_kinase_AGC"/>
</dbReference>
<dbReference type="Pfam" id="PF00069">
    <property type="entry name" value="Pkinase"/>
    <property type="match status" value="2"/>
</dbReference>
<dbReference type="SUPFAM" id="SSF56112">
    <property type="entry name" value="Protein kinase-like (PK-like)"/>
    <property type="match status" value="1"/>
</dbReference>
<keyword evidence="2 13" id="KW-0723">Serine/threonine-protein kinase</keyword>
<dbReference type="PROSITE" id="PS00107">
    <property type="entry name" value="PROTEIN_KINASE_ATP"/>
    <property type="match status" value="1"/>
</dbReference>
<dbReference type="SMART" id="SM00133">
    <property type="entry name" value="S_TK_X"/>
    <property type="match status" value="1"/>
</dbReference>
<dbReference type="PANTHER" id="PTHR24356:SF400">
    <property type="entry name" value="SERINE_THREONINE-PROTEIN KINASE CBK1"/>
    <property type="match status" value="1"/>
</dbReference>
<dbReference type="InterPro" id="IPR008271">
    <property type="entry name" value="Ser/Thr_kinase_AS"/>
</dbReference>
<dbReference type="GeneID" id="55973627"/>
<comment type="caution">
    <text evidence="13">The sequence shown here is derived from an EMBL/GenBank/DDBJ whole genome shotgun (WGS) entry which is preliminary data.</text>
</comment>
<dbReference type="RefSeq" id="XP_035321064.1">
    <property type="nucleotide sequence ID" value="XM_035469369.1"/>
</dbReference>
<dbReference type="GO" id="GO:0005524">
    <property type="term" value="F:ATP binding"/>
    <property type="evidence" value="ECO:0007669"/>
    <property type="project" value="UniProtKB-UniRule"/>
</dbReference>
<proteinExistence type="predicted"/>
<comment type="catalytic activity">
    <reaction evidence="7">
        <text>L-threonyl-[protein] + ATP = O-phospho-L-threonyl-[protein] + ADP + H(+)</text>
        <dbReference type="Rhea" id="RHEA:46608"/>
        <dbReference type="Rhea" id="RHEA-COMP:11060"/>
        <dbReference type="Rhea" id="RHEA-COMP:11605"/>
        <dbReference type="ChEBI" id="CHEBI:15378"/>
        <dbReference type="ChEBI" id="CHEBI:30013"/>
        <dbReference type="ChEBI" id="CHEBI:30616"/>
        <dbReference type="ChEBI" id="CHEBI:61977"/>
        <dbReference type="ChEBI" id="CHEBI:456216"/>
        <dbReference type="EC" id="2.7.11.1"/>
    </reaction>
</comment>
<evidence type="ECO:0000256" key="6">
    <source>
        <dbReference type="ARBA" id="ARBA00022840"/>
    </source>
</evidence>
<dbReference type="Proteomes" id="UP000749293">
    <property type="component" value="Unassembled WGS sequence"/>
</dbReference>
<dbReference type="EMBL" id="JAANYQ010000009">
    <property type="protein sequence ID" value="KAF4122412.1"/>
    <property type="molecule type" value="Genomic_DNA"/>
</dbReference>
<evidence type="ECO:0000256" key="4">
    <source>
        <dbReference type="ARBA" id="ARBA00022741"/>
    </source>
</evidence>
<dbReference type="EC" id="2.7.11.1" evidence="1"/>
<dbReference type="InterPro" id="IPR000961">
    <property type="entry name" value="AGC-kinase_C"/>
</dbReference>
<evidence type="ECO:0000256" key="5">
    <source>
        <dbReference type="ARBA" id="ARBA00022777"/>
    </source>
</evidence>
<dbReference type="PROSITE" id="PS00108">
    <property type="entry name" value="PROTEIN_KINASE_ST"/>
    <property type="match status" value="1"/>
</dbReference>
<feature type="domain" description="AGC-kinase C-terminal" evidence="12">
    <location>
        <begin position="645"/>
        <end position="715"/>
    </location>
</feature>
<keyword evidence="5 13" id="KW-0418">Kinase</keyword>
<evidence type="ECO:0000256" key="8">
    <source>
        <dbReference type="ARBA" id="ARBA00048679"/>
    </source>
</evidence>